<name>A0A9Q2W3C9_9MICO</name>
<dbReference type="InterPro" id="IPR000182">
    <property type="entry name" value="GNAT_dom"/>
</dbReference>
<evidence type="ECO:0000259" key="3">
    <source>
        <dbReference type="PROSITE" id="PS51186"/>
    </source>
</evidence>
<dbReference type="RefSeq" id="WP_214562764.1">
    <property type="nucleotide sequence ID" value="NZ_JAHEWX010000007.1"/>
</dbReference>
<reference evidence="4" key="1">
    <citation type="submission" date="2021-05" db="EMBL/GenBank/DDBJ databases">
        <title>Whole genome sequence of Curtobacterium flaccumfaciens pv. flaccumfaciens strain CFBP 3417.</title>
        <authorList>
            <person name="Osdaghi E."/>
            <person name="Taghouti G."/>
            <person name="Portier P."/>
            <person name="Fazliarab A."/>
            <person name="Taghavi S.M."/>
            <person name="Briand M."/>
            <person name="Le-Saux M."/>
            <person name="Jacques M.-A."/>
        </authorList>
    </citation>
    <scope>NUCLEOTIDE SEQUENCE</scope>
    <source>
        <strain evidence="4">CFBP 3417</strain>
    </source>
</reference>
<dbReference type="PANTHER" id="PTHR43877:SF2">
    <property type="entry name" value="AMINOALKYLPHOSPHONATE N-ACETYLTRANSFERASE-RELATED"/>
    <property type="match status" value="1"/>
</dbReference>
<dbReference type="CDD" id="cd04301">
    <property type="entry name" value="NAT_SF"/>
    <property type="match status" value="1"/>
</dbReference>
<dbReference type="Proteomes" id="UP000709437">
    <property type="component" value="Unassembled WGS sequence"/>
</dbReference>
<keyword evidence="1 4" id="KW-0808">Transferase</keyword>
<evidence type="ECO:0000313" key="4">
    <source>
        <dbReference type="EMBL" id="MBT1541660.1"/>
    </source>
</evidence>
<dbReference type="GO" id="GO:0016747">
    <property type="term" value="F:acyltransferase activity, transferring groups other than amino-acyl groups"/>
    <property type="evidence" value="ECO:0007669"/>
    <property type="project" value="InterPro"/>
</dbReference>
<protein>
    <submittedName>
        <fullName evidence="4">GNAT family N-acetyltransferase</fullName>
        <ecNumber evidence="4">2.3.1.-</ecNumber>
    </submittedName>
</protein>
<comment type="caution">
    <text evidence="4">The sequence shown here is derived from an EMBL/GenBank/DDBJ whole genome shotgun (WGS) entry which is preliminary data.</text>
</comment>
<dbReference type="Pfam" id="PF00583">
    <property type="entry name" value="Acetyltransf_1"/>
    <property type="match status" value="1"/>
</dbReference>
<dbReference type="Gene3D" id="3.40.630.30">
    <property type="match status" value="1"/>
</dbReference>
<dbReference type="PANTHER" id="PTHR43877">
    <property type="entry name" value="AMINOALKYLPHOSPHONATE N-ACETYLTRANSFERASE-RELATED-RELATED"/>
    <property type="match status" value="1"/>
</dbReference>
<dbReference type="EMBL" id="JAHEWX010000007">
    <property type="protein sequence ID" value="MBT1541660.1"/>
    <property type="molecule type" value="Genomic_DNA"/>
</dbReference>
<accession>A0A9Q2W3C9</accession>
<dbReference type="EC" id="2.3.1.-" evidence="4"/>
<dbReference type="PROSITE" id="PS51186">
    <property type="entry name" value="GNAT"/>
    <property type="match status" value="1"/>
</dbReference>
<gene>
    <name evidence="4" type="ORF">KK103_07810</name>
</gene>
<keyword evidence="2 4" id="KW-0012">Acyltransferase</keyword>
<feature type="domain" description="N-acetyltransferase" evidence="3">
    <location>
        <begin position="4"/>
        <end position="168"/>
    </location>
</feature>
<dbReference type="AlphaFoldDB" id="A0A9Q2W3C9"/>
<evidence type="ECO:0000313" key="5">
    <source>
        <dbReference type="Proteomes" id="UP000709437"/>
    </source>
</evidence>
<proteinExistence type="predicted"/>
<sequence length="171" mass="19076">MRGTTIRPTTEDDWERVRALRLEMIQDTPKAYGERLADAEQLQERDWRRRGRREHDVGGTTLAAIDADGTWVGTMGVYVPGPRVGPLLVGVYVAPSHRGRAAGVADALLDEIEVWAATHGSALRLHVHEENTRAQAFYARRGYEPTGATEAYVLDPSELEVEMIRQLRGSL</sequence>
<organism evidence="4 5">
    <name type="scientific">Curtobacterium flaccumfaciens pv. flaccumfaciens</name>
    <dbReference type="NCBI Taxonomy" id="138532"/>
    <lineage>
        <taxon>Bacteria</taxon>
        <taxon>Bacillati</taxon>
        <taxon>Actinomycetota</taxon>
        <taxon>Actinomycetes</taxon>
        <taxon>Micrococcales</taxon>
        <taxon>Microbacteriaceae</taxon>
        <taxon>Curtobacterium</taxon>
    </lineage>
</organism>
<dbReference type="InterPro" id="IPR016181">
    <property type="entry name" value="Acyl_CoA_acyltransferase"/>
</dbReference>
<evidence type="ECO:0000256" key="2">
    <source>
        <dbReference type="ARBA" id="ARBA00023315"/>
    </source>
</evidence>
<dbReference type="SUPFAM" id="SSF55729">
    <property type="entry name" value="Acyl-CoA N-acyltransferases (Nat)"/>
    <property type="match status" value="1"/>
</dbReference>
<evidence type="ECO:0000256" key="1">
    <source>
        <dbReference type="ARBA" id="ARBA00022679"/>
    </source>
</evidence>
<dbReference type="InterPro" id="IPR050832">
    <property type="entry name" value="Bact_Acetyltransf"/>
</dbReference>